<dbReference type="EMBL" id="ML179322">
    <property type="protein sequence ID" value="THU90888.1"/>
    <property type="molecule type" value="Genomic_DNA"/>
</dbReference>
<protein>
    <submittedName>
        <fullName evidence="1">Uncharacterized protein</fullName>
    </submittedName>
</protein>
<keyword evidence="2" id="KW-1185">Reference proteome</keyword>
<name>A0A4S8LPY5_DENBC</name>
<reference evidence="1 2" key="1">
    <citation type="journal article" date="2019" name="Nat. Ecol. Evol.">
        <title>Megaphylogeny resolves global patterns of mushroom evolution.</title>
        <authorList>
            <person name="Varga T."/>
            <person name="Krizsan K."/>
            <person name="Foldi C."/>
            <person name="Dima B."/>
            <person name="Sanchez-Garcia M."/>
            <person name="Sanchez-Ramirez S."/>
            <person name="Szollosi G.J."/>
            <person name="Szarkandi J.G."/>
            <person name="Papp V."/>
            <person name="Albert L."/>
            <person name="Andreopoulos W."/>
            <person name="Angelini C."/>
            <person name="Antonin V."/>
            <person name="Barry K.W."/>
            <person name="Bougher N.L."/>
            <person name="Buchanan P."/>
            <person name="Buyck B."/>
            <person name="Bense V."/>
            <person name="Catcheside P."/>
            <person name="Chovatia M."/>
            <person name="Cooper J."/>
            <person name="Damon W."/>
            <person name="Desjardin D."/>
            <person name="Finy P."/>
            <person name="Geml J."/>
            <person name="Haridas S."/>
            <person name="Hughes K."/>
            <person name="Justo A."/>
            <person name="Karasinski D."/>
            <person name="Kautmanova I."/>
            <person name="Kiss B."/>
            <person name="Kocsube S."/>
            <person name="Kotiranta H."/>
            <person name="LaButti K.M."/>
            <person name="Lechner B.E."/>
            <person name="Liimatainen K."/>
            <person name="Lipzen A."/>
            <person name="Lukacs Z."/>
            <person name="Mihaltcheva S."/>
            <person name="Morgado L.N."/>
            <person name="Niskanen T."/>
            <person name="Noordeloos M.E."/>
            <person name="Ohm R.A."/>
            <person name="Ortiz-Santana B."/>
            <person name="Ovrebo C."/>
            <person name="Racz N."/>
            <person name="Riley R."/>
            <person name="Savchenko A."/>
            <person name="Shiryaev A."/>
            <person name="Soop K."/>
            <person name="Spirin V."/>
            <person name="Szebenyi C."/>
            <person name="Tomsovsky M."/>
            <person name="Tulloss R.E."/>
            <person name="Uehling J."/>
            <person name="Grigoriev I.V."/>
            <person name="Vagvolgyi C."/>
            <person name="Papp T."/>
            <person name="Martin F.M."/>
            <person name="Miettinen O."/>
            <person name="Hibbett D.S."/>
            <person name="Nagy L.G."/>
        </authorList>
    </citation>
    <scope>NUCLEOTIDE SEQUENCE [LARGE SCALE GENOMIC DNA]</scope>
    <source>
        <strain evidence="1 2">CBS 962.96</strain>
    </source>
</reference>
<dbReference type="OrthoDB" id="405996at2759"/>
<sequence length="110" mass="12064">MNFEDDVGIAAFKILPISACVRRASSVGGGEDYGDVADELATAQSCKEAVELVVDSIRKACEDVGVAEAEFVKNEDVVSLVEAQRMTSIDCFGWEAEGDWCIYVPYYRIR</sequence>
<evidence type="ECO:0000313" key="2">
    <source>
        <dbReference type="Proteomes" id="UP000297245"/>
    </source>
</evidence>
<accession>A0A4S8LPY5</accession>
<proteinExistence type="predicted"/>
<organism evidence="1 2">
    <name type="scientific">Dendrothele bispora (strain CBS 962.96)</name>
    <dbReference type="NCBI Taxonomy" id="1314807"/>
    <lineage>
        <taxon>Eukaryota</taxon>
        <taxon>Fungi</taxon>
        <taxon>Dikarya</taxon>
        <taxon>Basidiomycota</taxon>
        <taxon>Agaricomycotina</taxon>
        <taxon>Agaricomycetes</taxon>
        <taxon>Agaricomycetidae</taxon>
        <taxon>Agaricales</taxon>
        <taxon>Agaricales incertae sedis</taxon>
        <taxon>Dendrothele</taxon>
    </lineage>
</organism>
<gene>
    <name evidence="1" type="ORF">K435DRAFT_781012</name>
</gene>
<dbReference type="Proteomes" id="UP000297245">
    <property type="component" value="Unassembled WGS sequence"/>
</dbReference>
<dbReference type="AlphaFoldDB" id="A0A4S8LPY5"/>
<evidence type="ECO:0000313" key="1">
    <source>
        <dbReference type="EMBL" id="THU90888.1"/>
    </source>
</evidence>